<feature type="transmembrane region" description="Helical" evidence="8">
    <location>
        <begin position="407"/>
        <end position="425"/>
    </location>
</feature>
<evidence type="ECO:0000313" key="10">
    <source>
        <dbReference type="Proteomes" id="UP000236736"/>
    </source>
</evidence>
<feature type="transmembrane region" description="Helical" evidence="8">
    <location>
        <begin position="146"/>
        <end position="164"/>
    </location>
</feature>
<keyword evidence="5 8" id="KW-1133">Transmembrane helix</keyword>
<keyword evidence="3" id="KW-0813">Transport</keyword>
<feature type="transmembrane region" description="Helical" evidence="8">
    <location>
        <begin position="437"/>
        <end position="455"/>
    </location>
</feature>
<feature type="transmembrane region" description="Helical" evidence="8">
    <location>
        <begin position="76"/>
        <end position="94"/>
    </location>
</feature>
<feature type="transmembrane region" description="Helical" evidence="8">
    <location>
        <begin position="36"/>
        <end position="64"/>
    </location>
</feature>
<proteinExistence type="inferred from homology"/>
<keyword evidence="10" id="KW-1185">Reference proteome</keyword>
<comment type="subcellular location">
    <subcellularLocation>
        <location evidence="1">Membrane</location>
        <topology evidence="1">Multi-pass membrane protein</topology>
    </subcellularLocation>
</comment>
<dbReference type="GO" id="GO:0022857">
    <property type="term" value="F:transmembrane transporter activity"/>
    <property type="evidence" value="ECO:0007669"/>
    <property type="project" value="InterPro"/>
</dbReference>
<dbReference type="EMBL" id="FNVR01000017">
    <property type="protein sequence ID" value="SEG19033.1"/>
    <property type="molecule type" value="Genomic_DNA"/>
</dbReference>
<comment type="similarity">
    <text evidence="2 7">Belongs to the sodium:solute symporter (SSF) (TC 2.A.21) family.</text>
</comment>
<dbReference type="CDD" id="cd11474">
    <property type="entry name" value="SLC5sbd_CHT"/>
    <property type="match status" value="1"/>
</dbReference>
<evidence type="ECO:0000256" key="2">
    <source>
        <dbReference type="ARBA" id="ARBA00006434"/>
    </source>
</evidence>
<dbReference type="PROSITE" id="PS50283">
    <property type="entry name" value="NA_SOLUT_SYMP_3"/>
    <property type="match status" value="1"/>
</dbReference>
<accession>A0A1H5Y4Z9</accession>
<dbReference type="PANTHER" id="PTHR48086:SF7">
    <property type="entry name" value="SODIUM-SOLUTE SYMPORTER-RELATED"/>
    <property type="match status" value="1"/>
</dbReference>
<evidence type="ECO:0000256" key="3">
    <source>
        <dbReference type="ARBA" id="ARBA00022448"/>
    </source>
</evidence>
<dbReference type="OrthoDB" id="9789704at2"/>
<feature type="transmembrane region" description="Helical" evidence="8">
    <location>
        <begin position="352"/>
        <end position="373"/>
    </location>
</feature>
<organism evidence="9 10">
    <name type="scientific">Algoriphagus boritolerans DSM 17298 = JCM 18970</name>
    <dbReference type="NCBI Taxonomy" id="1120964"/>
    <lineage>
        <taxon>Bacteria</taxon>
        <taxon>Pseudomonadati</taxon>
        <taxon>Bacteroidota</taxon>
        <taxon>Cytophagia</taxon>
        <taxon>Cytophagales</taxon>
        <taxon>Cyclobacteriaceae</taxon>
        <taxon>Algoriphagus</taxon>
    </lineage>
</organism>
<dbReference type="GO" id="GO:0005886">
    <property type="term" value="C:plasma membrane"/>
    <property type="evidence" value="ECO:0007669"/>
    <property type="project" value="TreeGrafter"/>
</dbReference>
<feature type="transmembrane region" description="Helical" evidence="8">
    <location>
        <begin position="6"/>
        <end position="24"/>
    </location>
</feature>
<dbReference type="InterPro" id="IPR001734">
    <property type="entry name" value="Na/solute_symporter"/>
</dbReference>
<dbReference type="InterPro" id="IPR038377">
    <property type="entry name" value="Na/Glc_symporter_sf"/>
</dbReference>
<evidence type="ECO:0000256" key="6">
    <source>
        <dbReference type="ARBA" id="ARBA00023136"/>
    </source>
</evidence>
<keyword evidence="4 8" id="KW-0812">Transmembrane</keyword>
<gene>
    <name evidence="9" type="ORF">SAMN03080598_02817</name>
</gene>
<feature type="transmembrane region" description="Helical" evidence="8">
    <location>
        <begin position="223"/>
        <end position="240"/>
    </location>
</feature>
<feature type="transmembrane region" description="Helical" evidence="8">
    <location>
        <begin position="261"/>
        <end position="285"/>
    </location>
</feature>
<evidence type="ECO:0000313" key="9">
    <source>
        <dbReference type="EMBL" id="SEG19033.1"/>
    </source>
</evidence>
<evidence type="ECO:0000256" key="8">
    <source>
        <dbReference type="SAM" id="Phobius"/>
    </source>
</evidence>
<feature type="transmembrane region" description="Helical" evidence="8">
    <location>
        <begin position="115"/>
        <end position="140"/>
    </location>
</feature>
<feature type="transmembrane region" description="Helical" evidence="8">
    <location>
        <begin position="379"/>
        <end position="400"/>
    </location>
</feature>
<feature type="transmembrane region" description="Helical" evidence="8">
    <location>
        <begin position="176"/>
        <end position="194"/>
    </location>
</feature>
<protein>
    <submittedName>
        <fullName evidence="9">Transporter, SSS family</fullName>
    </submittedName>
</protein>
<dbReference type="AlphaFoldDB" id="A0A1H5Y4Z9"/>
<name>A0A1H5Y4Z9_9BACT</name>
<dbReference type="Pfam" id="PF00474">
    <property type="entry name" value="SSF"/>
    <property type="match status" value="1"/>
</dbReference>
<evidence type="ECO:0000256" key="7">
    <source>
        <dbReference type="RuleBase" id="RU362091"/>
    </source>
</evidence>
<dbReference type="PANTHER" id="PTHR48086">
    <property type="entry name" value="SODIUM/PROLINE SYMPORTER-RELATED"/>
    <property type="match status" value="1"/>
</dbReference>
<dbReference type="RefSeq" id="WP_103925464.1">
    <property type="nucleotide sequence ID" value="NZ_FNVR01000017.1"/>
</dbReference>
<reference evidence="10" key="1">
    <citation type="submission" date="2016-10" db="EMBL/GenBank/DDBJ databases">
        <authorList>
            <person name="Varghese N."/>
            <person name="Submissions S."/>
        </authorList>
    </citation>
    <scope>NUCLEOTIDE SEQUENCE [LARGE SCALE GENOMIC DNA]</scope>
    <source>
        <strain evidence="10">DSM 17298</strain>
    </source>
</reference>
<sequence>MLLTAIIIYLAITVAVGAWASKLVKNSNDFVLAGRSLPLFLSASALFATWFGSETIFGASSVFLEEGLQGVMEDPFGGALCLILFGMFYLRPMYRMGVLTIGDVFKKAFGKQVEFFATLFMVPVFFGYVAAQLVALSLIFGTVTELSLLQGIILSAGIVVIYTFLGGMWAISITDFIQTAMIVIGLLWVTVMISQEAGGVNEILSKAPEGSFQFFPDAGFTSWLNYFGAWIILGLGSIPSQDIYQRVMSAKSEKVAVQSTYLAGGFYLTFGLLPLFIALGAKVLYPELYLENKQMLLPSMVLAHGGLPVQIIFFGALISAIMSTASSGLLAPAALISENLIRPIFRKKLRDFHFLWILRCSVVFVALVATYMASRDSNIYELVAGASILLLVSLFAPLTAGLYWKKASKTGALLSMFIGMSVYWICDNQELAIESHVFGLLASIFAMVAGSYLFPNKPEETYELS</sequence>
<evidence type="ECO:0000256" key="1">
    <source>
        <dbReference type="ARBA" id="ARBA00004141"/>
    </source>
</evidence>
<evidence type="ECO:0000256" key="4">
    <source>
        <dbReference type="ARBA" id="ARBA00022692"/>
    </source>
</evidence>
<keyword evidence="6 8" id="KW-0472">Membrane</keyword>
<dbReference type="Proteomes" id="UP000236736">
    <property type="component" value="Unassembled WGS sequence"/>
</dbReference>
<evidence type="ECO:0000256" key="5">
    <source>
        <dbReference type="ARBA" id="ARBA00022989"/>
    </source>
</evidence>
<feature type="transmembrane region" description="Helical" evidence="8">
    <location>
        <begin position="305"/>
        <end position="331"/>
    </location>
</feature>
<dbReference type="InterPro" id="IPR050277">
    <property type="entry name" value="Sodium:Solute_Symporter"/>
</dbReference>
<dbReference type="STRING" id="1120964.GCA_001313265_05057"/>
<dbReference type="Gene3D" id="1.20.1730.10">
    <property type="entry name" value="Sodium/glucose cotransporter"/>
    <property type="match status" value="1"/>
</dbReference>